<feature type="region of interest" description="Disordered" evidence="6">
    <location>
        <begin position="150"/>
        <end position="177"/>
    </location>
</feature>
<evidence type="ECO:0000256" key="4">
    <source>
        <dbReference type="ARBA" id="ARBA00023043"/>
    </source>
</evidence>
<evidence type="ECO:0000256" key="2">
    <source>
        <dbReference type="ARBA" id="ARBA00022553"/>
    </source>
</evidence>
<keyword evidence="5" id="KW-0539">Nucleus</keyword>
<gene>
    <name evidence="7" type="ORF">EJ03DRAFT_390071</name>
</gene>
<dbReference type="InterPro" id="IPR038753">
    <property type="entry name" value="NFKBIL1"/>
</dbReference>
<evidence type="ECO:0000256" key="5">
    <source>
        <dbReference type="ARBA" id="ARBA00023242"/>
    </source>
</evidence>
<evidence type="ECO:0000313" key="8">
    <source>
        <dbReference type="Proteomes" id="UP000799436"/>
    </source>
</evidence>
<feature type="region of interest" description="Disordered" evidence="6">
    <location>
        <begin position="1"/>
        <end position="85"/>
    </location>
</feature>
<accession>A0A6G1L5C1</accession>
<sequence>MRSSKRSRDEGREQDRRAEKSARFRFKSGVEPPRKSKHRSRRHEDGYRSHRERRKSKGCLSENRGAAHPFPREPADVDAPEPGDAFRDSLVDALADDEGAHYWESVYSQPIHVYTRPTVQNPKGELEEMSDEQYAEYVKAKMWEKKNPEILQAREKAKQKQREEEEEKTRRREEFVRRKERAAWERAERKGARRFAVDEEGETSKEYDAAWSRYLVAWDKLKHDLLQQRAETSPGSEPAPANRIPWPVLHRSKPVTRPNIEAFMRNCPADKTRIQVWKAERVRWHPDKIQQRFGGKVEEGTMRLVTGVFQVVDTLYEEERRSN</sequence>
<dbReference type="Proteomes" id="UP000799436">
    <property type="component" value="Unassembled WGS sequence"/>
</dbReference>
<keyword evidence="8" id="KW-1185">Reference proteome</keyword>
<evidence type="ECO:0000256" key="3">
    <source>
        <dbReference type="ARBA" id="ARBA00022737"/>
    </source>
</evidence>
<keyword evidence="4" id="KW-0040">ANK repeat</keyword>
<dbReference type="GO" id="GO:0043124">
    <property type="term" value="P:negative regulation of canonical NF-kappaB signal transduction"/>
    <property type="evidence" value="ECO:0007669"/>
    <property type="project" value="InterPro"/>
</dbReference>
<name>A0A6G1L5C1_9PEZI</name>
<protein>
    <submittedName>
        <fullName evidence="7">Uncharacterized protein</fullName>
    </submittedName>
</protein>
<proteinExistence type="predicted"/>
<evidence type="ECO:0000256" key="6">
    <source>
        <dbReference type="SAM" id="MobiDB-lite"/>
    </source>
</evidence>
<dbReference type="OrthoDB" id="412109at2759"/>
<comment type="subcellular location">
    <subcellularLocation>
        <location evidence="1">Nucleus</location>
    </subcellularLocation>
</comment>
<keyword evidence="3" id="KW-0677">Repeat</keyword>
<dbReference type="EMBL" id="ML995848">
    <property type="protein sequence ID" value="KAF2768026.1"/>
    <property type="molecule type" value="Genomic_DNA"/>
</dbReference>
<evidence type="ECO:0000256" key="1">
    <source>
        <dbReference type="ARBA" id="ARBA00004123"/>
    </source>
</evidence>
<dbReference type="AlphaFoldDB" id="A0A6G1L5C1"/>
<dbReference type="GO" id="GO:0005634">
    <property type="term" value="C:nucleus"/>
    <property type="evidence" value="ECO:0007669"/>
    <property type="project" value="UniProtKB-SubCell"/>
</dbReference>
<keyword evidence="2" id="KW-0597">Phosphoprotein</keyword>
<reference evidence="7" key="1">
    <citation type="journal article" date="2020" name="Stud. Mycol.">
        <title>101 Dothideomycetes genomes: a test case for predicting lifestyles and emergence of pathogens.</title>
        <authorList>
            <person name="Haridas S."/>
            <person name="Albert R."/>
            <person name="Binder M."/>
            <person name="Bloem J."/>
            <person name="Labutti K."/>
            <person name="Salamov A."/>
            <person name="Andreopoulos B."/>
            <person name="Baker S."/>
            <person name="Barry K."/>
            <person name="Bills G."/>
            <person name="Bluhm B."/>
            <person name="Cannon C."/>
            <person name="Castanera R."/>
            <person name="Culley D."/>
            <person name="Daum C."/>
            <person name="Ezra D."/>
            <person name="Gonzalez J."/>
            <person name="Henrissat B."/>
            <person name="Kuo A."/>
            <person name="Liang C."/>
            <person name="Lipzen A."/>
            <person name="Lutzoni F."/>
            <person name="Magnuson J."/>
            <person name="Mondo S."/>
            <person name="Nolan M."/>
            <person name="Ohm R."/>
            <person name="Pangilinan J."/>
            <person name="Park H.-J."/>
            <person name="Ramirez L."/>
            <person name="Alfaro M."/>
            <person name="Sun H."/>
            <person name="Tritt A."/>
            <person name="Yoshinaga Y."/>
            <person name="Zwiers L.-H."/>
            <person name="Turgeon B."/>
            <person name="Goodwin S."/>
            <person name="Spatafora J."/>
            <person name="Crous P."/>
            <person name="Grigoriev I."/>
        </authorList>
    </citation>
    <scope>NUCLEOTIDE SEQUENCE</scope>
    <source>
        <strain evidence="7">CBS 116005</strain>
    </source>
</reference>
<feature type="compositionally biased region" description="Basic and acidic residues" evidence="6">
    <location>
        <begin position="1"/>
        <end position="22"/>
    </location>
</feature>
<evidence type="ECO:0000313" key="7">
    <source>
        <dbReference type="EMBL" id="KAF2768026.1"/>
    </source>
</evidence>
<organism evidence="7 8">
    <name type="scientific">Teratosphaeria nubilosa</name>
    <dbReference type="NCBI Taxonomy" id="161662"/>
    <lineage>
        <taxon>Eukaryota</taxon>
        <taxon>Fungi</taxon>
        <taxon>Dikarya</taxon>
        <taxon>Ascomycota</taxon>
        <taxon>Pezizomycotina</taxon>
        <taxon>Dothideomycetes</taxon>
        <taxon>Dothideomycetidae</taxon>
        <taxon>Mycosphaerellales</taxon>
        <taxon>Teratosphaeriaceae</taxon>
        <taxon>Teratosphaeria</taxon>
    </lineage>
</organism>
<dbReference type="PANTHER" id="PTHR15263">
    <property type="entry name" value="I-KAPPA-B-LIKE PROTEIN IKBL"/>
    <property type="match status" value="1"/>
</dbReference>
<dbReference type="PANTHER" id="PTHR15263:SF1">
    <property type="entry name" value="NF-KAPPA-B INHIBITOR-LIKE PROTEIN 1"/>
    <property type="match status" value="1"/>
</dbReference>